<dbReference type="EMBL" id="MU267596">
    <property type="protein sequence ID" value="KAH7915864.1"/>
    <property type="molecule type" value="Genomic_DNA"/>
</dbReference>
<keyword evidence="2" id="KW-1185">Reference proteome</keyword>
<protein>
    <submittedName>
        <fullName evidence="1">Uncharacterized protein</fullName>
    </submittedName>
</protein>
<gene>
    <name evidence="1" type="ORF">BJ138DRAFT_1141042</name>
</gene>
<comment type="caution">
    <text evidence="1">The sequence shown here is derived from an EMBL/GenBank/DDBJ whole genome shotgun (WGS) entry which is preliminary data.</text>
</comment>
<proteinExistence type="predicted"/>
<accession>A0ACB8ART1</accession>
<sequence>MKASNDKQNTLLGDIGWCDGHGSSALFHFNGSEIREREFLRKISDLQYTFMGPDGLLYTWILEAKNCTLKLADPGSKLHTELAKSHPENWGFLTKKHGRYLEISGLAEHMPNIIVFTYLFVEEKRVEYIEAQAHRRRANMSANNLNNLINSENMNNMNNMVQHDAMMQPSNQGIVGTPGIY</sequence>
<dbReference type="Proteomes" id="UP000790377">
    <property type="component" value="Unassembled WGS sequence"/>
</dbReference>
<reference evidence="1" key="1">
    <citation type="journal article" date="2021" name="New Phytol.">
        <title>Evolutionary innovations through gain and loss of genes in the ectomycorrhizal Boletales.</title>
        <authorList>
            <person name="Wu G."/>
            <person name="Miyauchi S."/>
            <person name="Morin E."/>
            <person name="Kuo A."/>
            <person name="Drula E."/>
            <person name="Varga T."/>
            <person name="Kohler A."/>
            <person name="Feng B."/>
            <person name="Cao Y."/>
            <person name="Lipzen A."/>
            <person name="Daum C."/>
            <person name="Hundley H."/>
            <person name="Pangilinan J."/>
            <person name="Johnson J."/>
            <person name="Barry K."/>
            <person name="LaButti K."/>
            <person name="Ng V."/>
            <person name="Ahrendt S."/>
            <person name="Min B."/>
            <person name="Choi I.G."/>
            <person name="Park H."/>
            <person name="Plett J.M."/>
            <person name="Magnuson J."/>
            <person name="Spatafora J.W."/>
            <person name="Nagy L.G."/>
            <person name="Henrissat B."/>
            <person name="Grigoriev I.V."/>
            <person name="Yang Z.L."/>
            <person name="Xu J."/>
            <person name="Martin F.M."/>
        </authorList>
    </citation>
    <scope>NUCLEOTIDE SEQUENCE</scope>
    <source>
        <strain evidence="1">ATCC 28755</strain>
    </source>
</reference>
<evidence type="ECO:0000313" key="1">
    <source>
        <dbReference type="EMBL" id="KAH7915864.1"/>
    </source>
</evidence>
<organism evidence="1 2">
    <name type="scientific">Hygrophoropsis aurantiaca</name>
    <dbReference type="NCBI Taxonomy" id="72124"/>
    <lineage>
        <taxon>Eukaryota</taxon>
        <taxon>Fungi</taxon>
        <taxon>Dikarya</taxon>
        <taxon>Basidiomycota</taxon>
        <taxon>Agaricomycotina</taxon>
        <taxon>Agaricomycetes</taxon>
        <taxon>Agaricomycetidae</taxon>
        <taxon>Boletales</taxon>
        <taxon>Coniophorineae</taxon>
        <taxon>Hygrophoropsidaceae</taxon>
        <taxon>Hygrophoropsis</taxon>
    </lineage>
</organism>
<name>A0ACB8ART1_9AGAM</name>
<evidence type="ECO:0000313" key="2">
    <source>
        <dbReference type="Proteomes" id="UP000790377"/>
    </source>
</evidence>